<dbReference type="GO" id="GO:0000166">
    <property type="term" value="F:nucleotide binding"/>
    <property type="evidence" value="ECO:0007669"/>
    <property type="project" value="InterPro"/>
</dbReference>
<dbReference type="Gene3D" id="3.40.50.720">
    <property type="entry name" value="NAD(P)-binding Rossmann-like Domain"/>
    <property type="match status" value="1"/>
</dbReference>
<accession>A0A0J1BB67</accession>
<keyword evidence="4" id="KW-1185">Reference proteome</keyword>
<feature type="chain" id="PRO_5005248520" evidence="1">
    <location>
        <begin position="26"/>
        <end position="341"/>
    </location>
</feature>
<dbReference type="InterPro" id="IPR036291">
    <property type="entry name" value="NAD(P)-bd_dom_sf"/>
</dbReference>
<dbReference type="EMBL" id="LECT01000031">
    <property type="protein sequence ID" value="KLU03793.1"/>
    <property type="molecule type" value="Genomic_DNA"/>
</dbReference>
<gene>
    <name evidence="3" type="ORF">RISK_004200</name>
</gene>
<evidence type="ECO:0000313" key="4">
    <source>
        <dbReference type="Proteomes" id="UP000036367"/>
    </source>
</evidence>
<comment type="caution">
    <text evidence="3">The sequence shown here is derived from an EMBL/GenBank/DDBJ whole genome shotgun (WGS) entry which is preliminary data.</text>
</comment>
<organism evidence="3 4">
    <name type="scientific">Rhodopirellula islandica</name>
    <dbReference type="NCBI Taxonomy" id="595434"/>
    <lineage>
        <taxon>Bacteria</taxon>
        <taxon>Pseudomonadati</taxon>
        <taxon>Planctomycetota</taxon>
        <taxon>Planctomycetia</taxon>
        <taxon>Pirellulales</taxon>
        <taxon>Pirellulaceae</taxon>
        <taxon>Rhodopirellula</taxon>
    </lineage>
</organism>
<sequence>MRAGVVGFAMFLCLSALSSVSVVSAEEPVRIGIIGLDTSHSPAFAKEFNAERSGDDPLAGFRVVAAYPYGSKTIESSSSRIPGYTEQLKSMGIEIVDSISDLLSKVDCVLLETNDGTLHHEQALQVFAAGKPVFIDKPVGANLAETIAIYEAAKHYKVPMFSSSSLRYSHGAQAIRGGSVGKVLGCSAHSPCKIEPSHVDLYWYGIHGVETLYTCMGVGCETVSHTSTEDFEFAVGRWNDGRIGTFRGIRAGSSGYGGMVYGEKAIQEIGKYDGYRPLLVEIAKFFRTGESPIESAETIELYAFMQAAFESKRQGGIPVAIETVMQAAQVKAGELNQSLSE</sequence>
<dbReference type="InterPro" id="IPR050463">
    <property type="entry name" value="Gfo/Idh/MocA_oxidrdct_glycsds"/>
</dbReference>
<dbReference type="PANTHER" id="PTHR43818:SF9">
    <property type="entry name" value="HYPOTHETICAL OXIDOREDUCTASE"/>
    <property type="match status" value="1"/>
</dbReference>
<protein>
    <submittedName>
        <fullName evidence="3">Oxidoreductase</fullName>
    </submittedName>
</protein>
<evidence type="ECO:0000259" key="2">
    <source>
        <dbReference type="Pfam" id="PF01408"/>
    </source>
</evidence>
<dbReference type="Pfam" id="PF01408">
    <property type="entry name" value="GFO_IDH_MocA"/>
    <property type="match status" value="1"/>
</dbReference>
<dbReference type="InterPro" id="IPR000683">
    <property type="entry name" value="Gfo/Idh/MocA-like_OxRdtase_N"/>
</dbReference>
<evidence type="ECO:0000313" key="3">
    <source>
        <dbReference type="EMBL" id="KLU03793.1"/>
    </source>
</evidence>
<dbReference type="PATRIC" id="fig|595434.4.peg.3981"/>
<feature type="signal peptide" evidence="1">
    <location>
        <begin position="1"/>
        <end position="25"/>
    </location>
</feature>
<feature type="domain" description="Gfo/Idh/MocA-like oxidoreductase N-terminal" evidence="2">
    <location>
        <begin position="30"/>
        <end position="159"/>
    </location>
</feature>
<keyword evidence="1" id="KW-0732">Signal</keyword>
<dbReference type="RefSeq" id="WP_047815488.1">
    <property type="nucleotide sequence ID" value="NZ_LECT01000031.1"/>
</dbReference>
<proteinExistence type="predicted"/>
<dbReference type="PANTHER" id="PTHR43818">
    <property type="entry name" value="BCDNA.GH03377"/>
    <property type="match status" value="1"/>
</dbReference>
<dbReference type="SUPFAM" id="SSF51735">
    <property type="entry name" value="NAD(P)-binding Rossmann-fold domains"/>
    <property type="match status" value="1"/>
</dbReference>
<dbReference type="OrthoDB" id="128220at2"/>
<dbReference type="STRING" id="595434.RISK_004200"/>
<dbReference type="Proteomes" id="UP000036367">
    <property type="component" value="Unassembled WGS sequence"/>
</dbReference>
<evidence type="ECO:0000256" key="1">
    <source>
        <dbReference type="SAM" id="SignalP"/>
    </source>
</evidence>
<reference evidence="3" key="1">
    <citation type="submission" date="2015-05" db="EMBL/GenBank/DDBJ databases">
        <title>Permanent draft genome of Rhodopirellula islandicus K833.</title>
        <authorList>
            <person name="Kizina J."/>
            <person name="Richter M."/>
            <person name="Glockner F.O."/>
            <person name="Harder J."/>
        </authorList>
    </citation>
    <scope>NUCLEOTIDE SEQUENCE [LARGE SCALE GENOMIC DNA]</scope>
    <source>
        <strain evidence="3">K833</strain>
    </source>
</reference>
<dbReference type="AlphaFoldDB" id="A0A0J1BB67"/>
<name>A0A0J1BB67_RHOIS</name>